<keyword evidence="5" id="KW-1185">Reference proteome</keyword>
<dbReference type="Gene3D" id="1.10.260.40">
    <property type="entry name" value="lambda repressor-like DNA-binding domains"/>
    <property type="match status" value="1"/>
</dbReference>
<protein>
    <submittedName>
        <fullName evidence="4">Helix-turn-helix domain-containing protein</fullName>
    </submittedName>
</protein>
<dbReference type="SUPFAM" id="SSF47413">
    <property type="entry name" value="lambda repressor-like DNA-binding domains"/>
    <property type="match status" value="1"/>
</dbReference>
<feature type="transmembrane region" description="Helical" evidence="2">
    <location>
        <begin position="89"/>
        <end position="108"/>
    </location>
</feature>
<keyword evidence="1" id="KW-0238">DNA-binding</keyword>
<dbReference type="PROSITE" id="PS50943">
    <property type="entry name" value="HTH_CROC1"/>
    <property type="match status" value="1"/>
</dbReference>
<dbReference type="InterPro" id="IPR001387">
    <property type="entry name" value="Cro/C1-type_HTH"/>
</dbReference>
<gene>
    <name evidence="4" type="ORF">I6N95_23595</name>
</gene>
<dbReference type="InterPro" id="IPR010982">
    <property type="entry name" value="Lambda_DNA-bd_dom_sf"/>
</dbReference>
<evidence type="ECO:0000256" key="1">
    <source>
        <dbReference type="ARBA" id="ARBA00023125"/>
    </source>
</evidence>
<dbReference type="Proteomes" id="UP000674938">
    <property type="component" value="Unassembled WGS sequence"/>
</dbReference>
<keyword evidence="2" id="KW-0472">Membrane</keyword>
<keyword evidence="2" id="KW-0812">Transmembrane</keyword>
<name>A0A940PHF5_9ENTE</name>
<reference evidence="4" key="1">
    <citation type="submission" date="2020-12" db="EMBL/GenBank/DDBJ databases">
        <title>Vagococcus allomyrinae sp. nov. and Enterococcus lavae sp. nov., isolated from the larvae of Allomyrina dichotoma.</title>
        <authorList>
            <person name="Lee S.D."/>
        </authorList>
    </citation>
    <scope>NUCLEOTIDE SEQUENCE</scope>
    <source>
        <strain evidence="4">BWB3-3</strain>
    </source>
</reference>
<sequence>MNLAENLKYYREVNGLTQDAVAHKLCISRQSVSKWENGESYPSIDNLIILRDLFNLSIDELIMGEKFLALPFSIGNSHPVRKQFLKRPLLLSTLIGVVALILTNSFIWGIFCFIISNLALIFLIYTLSVELIYQHWVLEKDQLMFLPATTTFRSNLTRMKHILKKQEHQCLQPLKYQDISNITLIYQKKIRDPYTTNLTSYNLTPILLVSMRDPFYFLVETMDGQTIKLDLAVDFFQTRVAYQHLTEICHFFEKKFIPVDDPDNILVAQQEQLNLYAYIYRGTNNSLTDKN</sequence>
<dbReference type="AlphaFoldDB" id="A0A940PHF5"/>
<proteinExistence type="predicted"/>
<dbReference type="PANTHER" id="PTHR46558">
    <property type="entry name" value="TRACRIPTIONAL REGULATORY PROTEIN-RELATED-RELATED"/>
    <property type="match status" value="1"/>
</dbReference>
<dbReference type="EMBL" id="JAEEGA010000021">
    <property type="protein sequence ID" value="MBP1043998.1"/>
    <property type="molecule type" value="Genomic_DNA"/>
</dbReference>
<organism evidence="4 5">
    <name type="scientific">Vagococcus allomyrinae</name>
    <dbReference type="NCBI Taxonomy" id="2794353"/>
    <lineage>
        <taxon>Bacteria</taxon>
        <taxon>Bacillati</taxon>
        <taxon>Bacillota</taxon>
        <taxon>Bacilli</taxon>
        <taxon>Lactobacillales</taxon>
        <taxon>Enterococcaceae</taxon>
        <taxon>Vagococcus</taxon>
    </lineage>
</organism>
<dbReference type="GO" id="GO:0003677">
    <property type="term" value="F:DNA binding"/>
    <property type="evidence" value="ECO:0007669"/>
    <property type="project" value="UniProtKB-KW"/>
</dbReference>
<dbReference type="Pfam" id="PF01381">
    <property type="entry name" value="HTH_3"/>
    <property type="match status" value="1"/>
</dbReference>
<keyword evidence="2" id="KW-1133">Transmembrane helix</keyword>
<evidence type="ECO:0000259" key="3">
    <source>
        <dbReference type="PROSITE" id="PS50943"/>
    </source>
</evidence>
<dbReference type="CDD" id="cd00093">
    <property type="entry name" value="HTH_XRE"/>
    <property type="match status" value="1"/>
</dbReference>
<feature type="domain" description="HTH cro/C1-type" evidence="3">
    <location>
        <begin position="7"/>
        <end position="61"/>
    </location>
</feature>
<dbReference type="RefSeq" id="WP_209532026.1">
    <property type="nucleotide sequence ID" value="NZ_JAEEGA010000021.1"/>
</dbReference>
<comment type="caution">
    <text evidence="4">The sequence shown here is derived from an EMBL/GenBank/DDBJ whole genome shotgun (WGS) entry which is preliminary data.</text>
</comment>
<dbReference type="SMART" id="SM00530">
    <property type="entry name" value="HTH_XRE"/>
    <property type="match status" value="1"/>
</dbReference>
<evidence type="ECO:0000313" key="5">
    <source>
        <dbReference type="Proteomes" id="UP000674938"/>
    </source>
</evidence>
<evidence type="ECO:0000256" key="2">
    <source>
        <dbReference type="SAM" id="Phobius"/>
    </source>
</evidence>
<evidence type="ECO:0000313" key="4">
    <source>
        <dbReference type="EMBL" id="MBP1043998.1"/>
    </source>
</evidence>
<accession>A0A940PHF5</accession>
<feature type="transmembrane region" description="Helical" evidence="2">
    <location>
        <begin position="114"/>
        <end position="133"/>
    </location>
</feature>
<dbReference type="PANTHER" id="PTHR46558:SF4">
    <property type="entry name" value="DNA-BIDING PHAGE PROTEIN"/>
    <property type="match status" value="1"/>
</dbReference>